<feature type="compositionally biased region" description="Polar residues" evidence="1">
    <location>
        <begin position="159"/>
        <end position="170"/>
    </location>
</feature>
<dbReference type="EMBL" id="MNPL01009489">
    <property type="protein sequence ID" value="OQR73703.1"/>
    <property type="molecule type" value="Genomic_DNA"/>
</dbReference>
<accession>A0A1V9XJY1</accession>
<name>A0A1V9XJY1_9ACAR</name>
<reference evidence="2 3" key="1">
    <citation type="journal article" date="2017" name="Gigascience">
        <title>Draft genome of the honey bee ectoparasitic mite, Tropilaelaps mercedesae, is shaped by the parasitic life history.</title>
        <authorList>
            <person name="Dong X."/>
            <person name="Armstrong S.D."/>
            <person name="Xia D."/>
            <person name="Makepeace B.L."/>
            <person name="Darby A.C."/>
            <person name="Kadowaki T."/>
        </authorList>
    </citation>
    <scope>NUCLEOTIDE SEQUENCE [LARGE SCALE GENOMIC DNA]</scope>
    <source>
        <strain evidence="2">Wuxi-XJTLU</strain>
    </source>
</reference>
<evidence type="ECO:0000313" key="2">
    <source>
        <dbReference type="EMBL" id="OQR73703.1"/>
    </source>
</evidence>
<dbReference type="InParanoid" id="A0A1V9XJY1"/>
<evidence type="ECO:0000256" key="1">
    <source>
        <dbReference type="SAM" id="MobiDB-lite"/>
    </source>
</evidence>
<feature type="region of interest" description="Disordered" evidence="1">
    <location>
        <begin position="1"/>
        <end position="21"/>
    </location>
</feature>
<feature type="region of interest" description="Disordered" evidence="1">
    <location>
        <begin position="132"/>
        <end position="201"/>
    </location>
</feature>
<organism evidence="2 3">
    <name type="scientific">Tropilaelaps mercedesae</name>
    <dbReference type="NCBI Taxonomy" id="418985"/>
    <lineage>
        <taxon>Eukaryota</taxon>
        <taxon>Metazoa</taxon>
        <taxon>Ecdysozoa</taxon>
        <taxon>Arthropoda</taxon>
        <taxon>Chelicerata</taxon>
        <taxon>Arachnida</taxon>
        <taxon>Acari</taxon>
        <taxon>Parasitiformes</taxon>
        <taxon>Mesostigmata</taxon>
        <taxon>Gamasina</taxon>
        <taxon>Dermanyssoidea</taxon>
        <taxon>Laelapidae</taxon>
        <taxon>Tropilaelaps</taxon>
    </lineage>
</organism>
<gene>
    <name evidence="2" type="ORF">BIW11_09573</name>
</gene>
<dbReference type="Proteomes" id="UP000192247">
    <property type="component" value="Unassembled WGS sequence"/>
</dbReference>
<evidence type="ECO:0000313" key="3">
    <source>
        <dbReference type="Proteomes" id="UP000192247"/>
    </source>
</evidence>
<protein>
    <submittedName>
        <fullName evidence="2">Uncharacterized protein</fullName>
    </submittedName>
</protein>
<keyword evidence="3" id="KW-1185">Reference proteome</keyword>
<dbReference type="AlphaFoldDB" id="A0A1V9XJY1"/>
<proteinExistence type="predicted"/>
<comment type="caution">
    <text evidence="2">The sequence shown here is derived from an EMBL/GenBank/DDBJ whole genome shotgun (WGS) entry which is preliminary data.</text>
</comment>
<sequence length="201" mass="22180">MSFRSTLVMPGEEERERRKGKKTTLNVKRALIQRRRTDVTVVTACAFQQQQRESEMRLALTVCAIGALHSSYGILLPFDKLSPADESPRPMPLPESDNNWISYYFWNWSPWSPPSSEEEMVEFSVASSTAAVPTSSSGDVLQPESSASPRAEDKPSSVRGDTQEPQSSALSGAEVLSSFVRGDSSSTSTENRLPWATSKET</sequence>